<dbReference type="GO" id="GO:0035556">
    <property type="term" value="P:intracellular signal transduction"/>
    <property type="evidence" value="ECO:0007669"/>
    <property type="project" value="TreeGrafter"/>
</dbReference>
<evidence type="ECO:0000256" key="1">
    <source>
        <dbReference type="ARBA" id="ARBA00011012"/>
    </source>
</evidence>
<dbReference type="STRING" id="34508.A0A4V6A143"/>
<reference evidence="2 3" key="1">
    <citation type="journal article" date="2015" name="Genome Biol.">
        <title>Comparative genomics of Steinernema reveals deeply conserved gene regulatory networks.</title>
        <authorList>
            <person name="Dillman A.R."/>
            <person name="Macchietto M."/>
            <person name="Porter C.F."/>
            <person name="Rogers A."/>
            <person name="Williams B."/>
            <person name="Antoshechkin I."/>
            <person name="Lee M.M."/>
            <person name="Goodwin Z."/>
            <person name="Lu X."/>
            <person name="Lewis E.E."/>
            <person name="Goodrich-Blair H."/>
            <person name="Stock S.P."/>
            <person name="Adams B.J."/>
            <person name="Sternberg P.W."/>
            <person name="Mortazavi A."/>
        </authorList>
    </citation>
    <scope>NUCLEOTIDE SEQUENCE [LARGE SCALE GENOMIC DNA]</scope>
    <source>
        <strain evidence="2 3">ALL</strain>
    </source>
</reference>
<evidence type="ECO:0000313" key="2">
    <source>
        <dbReference type="EMBL" id="TKR73575.1"/>
    </source>
</evidence>
<protein>
    <recommendedName>
        <fullName evidence="4">Mo25-like protein</fullName>
    </recommendedName>
</protein>
<accession>A0A4V6A143</accession>
<dbReference type="AlphaFoldDB" id="A0A4V6A143"/>
<dbReference type="InterPro" id="IPR011989">
    <property type="entry name" value="ARM-like"/>
</dbReference>
<organism evidence="2 3">
    <name type="scientific">Steinernema carpocapsae</name>
    <name type="common">Entomopathogenic nematode</name>
    <dbReference type="NCBI Taxonomy" id="34508"/>
    <lineage>
        <taxon>Eukaryota</taxon>
        <taxon>Metazoa</taxon>
        <taxon>Ecdysozoa</taxon>
        <taxon>Nematoda</taxon>
        <taxon>Chromadorea</taxon>
        <taxon>Rhabditida</taxon>
        <taxon>Tylenchina</taxon>
        <taxon>Panagrolaimomorpha</taxon>
        <taxon>Strongyloidoidea</taxon>
        <taxon>Steinernematidae</taxon>
        <taxon>Steinernema</taxon>
    </lineage>
</organism>
<dbReference type="PANTHER" id="PTHR10182">
    <property type="entry name" value="CALCIUM-BINDING PROTEIN 39-RELATED"/>
    <property type="match status" value="1"/>
</dbReference>
<dbReference type="Proteomes" id="UP000298663">
    <property type="component" value="Unassembled WGS sequence"/>
</dbReference>
<sequence>MHILSLIFPKNHHSPGCIAKTLRDELALLASSTDNRKMCKVNAEIGRLLESTITILLGSGDNDRFFDKSNPVIKLSNEFAYAEIVPLLIGHLKLLSFESKKKVALIFINLMKRKIGFKSPTAEIMRVNKNLVADLIYGYDHPDIAQVCGIMLRECARHEQLAKTILEMNEFYHLMSFMEHPSFEIAGDAYNTFKTFILSNKTMTASFLYTNYKQFFENFDYLVSSDNYLTRRQAFEILRTLLKEPENQKVADKFLKDPKHLRRVMWALRDNSSVIQLEAFDIFLYFLDHPKRPRTIQRILEKNREKLLQFMDQFLVVKKNDPESAVIKEEVLKKISAIGVN</sequence>
<dbReference type="InterPro" id="IPR013878">
    <property type="entry name" value="Mo25"/>
</dbReference>
<gene>
    <name evidence="2" type="ORF">L596_020873</name>
</gene>
<dbReference type="InterPro" id="IPR016024">
    <property type="entry name" value="ARM-type_fold"/>
</dbReference>
<dbReference type="EMBL" id="AZBU02000006">
    <property type="protein sequence ID" value="TKR73575.1"/>
    <property type="molecule type" value="Genomic_DNA"/>
</dbReference>
<dbReference type="OrthoDB" id="609103at2759"/>
<comment type="caution">
    <text evidence="2">The sequence shown here is derived from an EMBL/GenBank/DDBJ whole genome shotgun (WGS) entry which is preliminary data.</text>
</comment>
<dbReference type="Gene3D" id="1.25.10.10">
    <property type="entry name" value="Leucine-rich Repeat Variant"/>
    <property type="match status" value="1"/>
</dbReference>
<dbReference type="PANTHER" id="PTHR10182:SF3">
    <property type="entry name" value="PROTEIN MO25"/>
    <property type="match status" value="1"/>
</dbReference>
<dbReference type="SUPFAM" id="SSF48371">
    <property type="entry name" value="ARM repeat"/>
    <property type="match status" value="1"/>
</dbReference>
<comment type="similarity">
    <text evidence="1">Belongs to the Mo25 family.</text>
</comment>
<name>A0A4V6A143_STECR</name>
<dbReference type="Pfam" id="PF08569">
    <property type="entry name" value="Mo25"/>
    <property type="match status" value="1"/>
</dbReference>
<evidence type="ECO:0008006" key="4">
    <source>
        <dbReference type="Google" id="ProtNLM"/>
    </source>
</evidence>
<evidence type="ECO:0000313" key="3">
    <source>
        <dbReference type="Proteomes" id="UP000298663"/>
    </source>
</evidence>
<proteinExistence type="inferred from homology"/>
<keyword evidence="3" id="KW-1185">Reference proteome</keyword>
<reference evidence="2 3" key="2">
    <citation type="journal article" date="2019" name="G3 (Bethesda)">
        <title>Hybrid Assembly of the Genome of the Entomopathogenic Nematode Steinernema carpocapsae Identifies the X-Chromosome.</title>
        <authorList>
            <person name="Serra L."/>
            <person name="Macchietto M."/>
            <person name="Macias-Munoz A."/>
            <person name="McGill C.J."/>
            <person name="Rodriguez I.M."/>
            <person name="Rodriguez B."/>
            <person name="Murad R."/>
            <person name="Mortazavi A."/>
        </authorList>
    </citation>
    <scope>NUCLEOTIDE SEQUENCE [LARGE SCALE GENOMIC DNA]</scope>
    <source>
        <strain evidence="2 3">ALL</strain>
    </source>
</reference>
<dbReference type="GO" id="GO:0043539">
    <property type="term" value="F:protein serine/threonine kinase activator activity"/>
    <property type="evidence" value="ECO:0007669"/>
    <property type="project" value="TreeGrafter"/>
</dbReference>